<dbReference type="AlphaFoldDB" id="A0A0J9W1C7"/>
<reference evidence="1" key="2">
    <citation type="journal article" date="2010" name="Nature">
        <title>Comparative genomics reveals mobile pathogenicity chromosomes in Fusarium.</title>
        <authorList>
            <person name="Ma L.J."/>
            <person name="van der Does H.C."/>
            <person name="Borkovich K.A."/>
            <person name="Coleman J.J."/>
            <person name="Daboussi M.J."/>
            <person name="Di Pietro A."/>
            <person name="Dufresne M."/>
            <person name="Freitag M."/>
            <person name="Grabherr M."/>
            <person name="Henrissat B."/>
            <person name="Houterman P.M."/>
            <person name="Kang S."/>
            <person name="Shim W.B."/>
            <person name="Woloshuk C."/>
            <person name="Xie X."/>
            <person name="Xu J.R."/>
            <person name="Antoniw J."/>
            <person name="Baker S.E."/>
            <person name="Bluhm B.H."/>
            <person name="Breakspear A."/>
            <person name="Brown D.W."/>
            <person name="Butchko R.A."/>
            <person name="Chapman S."/>
            <person name="Coulson R."/>
            <person name="Coutinho P.M."/>
            <person name="Danchin E.G."/>
            <person name="Diener A."/>
            <person name="Gale L.R."/>
            <person name="Gardiner D.M."/>
            <person name="Goff S."/>
            <person name="Hammond-Kosack K.E."/>
            <person name="Hilburn K."/>
            <person name="Hua-Van A."/>
            <person name="Jonkers W."/>
            <person name="Kazan K."/>
            <person name="Kodira C.D."/>
            <person name="Koehrsen M."/>
            <person name="Kumar L."/>
            <person name="Lee Y.H."/>
            <person name="Li L."/>
            <person name="Manners J.M."/>
            <person name="Miranda-Saavedra D."/>
            <person name="Mukherjee M."/>
            <person name="Park G."/>
            <person name="Park J."/>
            <person name="Park S.Y."/>
            <person name="Proctor R.H."/>
            <person name="Regev A."/>
            <person name="Ruiz-Roldan M.C."/>
            <person name="Sain D."/>
            <person name="Sakthikumar S."/>
            <person name="Sykes S."/>
            <person name="Schwartz D.C."/>
            <person name="Turgeon B.G."/>
            <person name="Wapinski I."/>
            <person name="Yoder O."/>
            <person name="Young S."/>
            <person name="Zeng Q."/>
            <person name="Zhou S."/>
            <person name="Galagan J."/>
            <person name="Cuomo C.A."/>
            <person name="Kistler H.C."/>
            <person name="Rep M."/>
        </authorList>
    </citation>
    <scope>NUCLEOTIDE SEQUENCE [LARGE SCALE GENOMIC DNA]</scope>
    <source>
        <strain evidence="1">4287</strain>
    </source>
</reference>
<dbReference type="EMBL" id="DS231720">
    <property type="protein sequence ID" value="KNB16843.1"/>
    <property type="molecule type" value="Genomic_DNA"/>
</dbReference>
<dbReference type="Proteomes" id="UP000009097">
    <property type="component" value="Unassembled WGS sequence"/>
</dbReference>
<accession>A0A0J9W1C7</accession>
<reference evidence="1" key="1">
    <citation type="submission" date="2007-04" db="EMBL/GenBank/DDBJ databases">
        <authorList>
            <consortium name="The Broad Institute Genome Sequencing Platform"/>
            <person name="Birren B."/>
            <person name="Lander E."/>
            <person name="Galagan J."/>
            <person name="Nusbaum C."/>
            <person name="Devon K."/>
            <person name="Ma L.-J."/>
            <person name="Jaffe D."/>
            <person name="Butler J."/>
            <person name="Alvarez P."/>
            <person name="Gnerre S."/>
            <person name="Grabherr M."/>
            <person name="Kleber M."/>
            <person name="Mauceli E."/>
            <person name="Brockman W."/>
            <person name="MacCallum I.A."/>
            <person name="Young S."/>
            <person name="LaButti K."/>
            <person name="DeCaprio D."/>
            <person name="Crawford M."/>
            <person name="Koehrsen M."/>
            <person name="Engels R."/>
            <person name="Montgomery P."/>
            <person name="Pearson M."/>
            <person name="Howarth C."/>
            <person name="Larson L."/>
            <person name="White J."/>
            <person name="O'Leary S."/>
            <person name="Kodira C."/>
            <person name="Zeng Q."/>
            <person name="Yandava C."/>
            <person name="Alvarado L."/>
            <person name="Kistler C."/>
            <person name="Shim W.-B."/>
            <person name="Kang S."/>
            <person name="Woloshuk C."/>
        </authorList>
    </citation>
    <scope>NUCLEOTIDE SEQUENCE</scope>
    <source>
        <strain evidence="1">4287</strain>
    </source>
</reference>
<organism evidence="1 2">
    <name type="scientific">Fusarium oxysporum f. sp. lycopersici (strain 4287 / CBS 123668 / FGSC 9935 / NRRL 34936)</name>
    <name type="common">Fusarium vascular wilt of tomato</name>
    <dbReference type="NCBI Taxonomy" id="426428"/>
    <lineage>
        <taxon>Eukaryota</taxon>
        <taxon>Fungi</taxon>
        <taxon>Dikarya</taxon>
        <taxon>Ascomycota</taxon>
        <taxon>Pezizomycotina</taxon>
        <taxon>Sordariomycetes</taxon>
        <taxon>Hypocreomycetidae</taxon>
        <taxon>Hypocreales</taxon>
        <taxon>Nectriaceae</taxon>
        <taxon>Fusarium</taxon>
        <taxon>Fusarium oxysporum species complex</taxon>
    </lineage>
</organism>
<name>A0A0J9W1C7_FUSO4</name>
<dbReference type="VEuPathDB" id="FungiDB:FOXG_21813"/>
<protein>
    <submittedName>
        <fullName evidence="1">Uncharacterized protein</fullName>
    </submittedName>
</protein>
<evidence type="ECO:0000313" key="2">
    <source>
        <dbReference type="Proteomes" id="UP000009097"/>
    </source>
</evidence>
<dbReference type="KEGG" id="fox:FOXG_21813"/>
<dbReference type="OrthoDB" id="10272437at2759"/>
<dbReference type="GeneID" id="28962519"/>
<gene>
    <name evidence="1" type="ORF">FOXG_21813</name>
</gene>
<evidence type="ECO:0000313" key="1">
    <source>
        <dbReference type="EMBL" id="KNB16843.1"/>
    </source>
</evidence>
<dbReference type="RefSeq" id="XP_018254888.1">
    <property type="nucleotide sequence ID" value="XM_018402176.1"/>
</dbReference>
<proteinExistence type="predicted"/>
<sequence length="31" mass="3556">MRELIPVFAIVKLFWTAPETLRAAFDPAPRV</sequence>